<dbReference type="AlphaFoldDB" id="A0A9P7V7V1"/>
<protein>
    <submittedName>
        <fullName evidence="2">Uncharacterized protein</fullName>
    </submittedName>
</protein>
<dbReference type="RefSeq" id="XP_043048424.1">
    <property type="nucleotide sequence ID" value="XM_043192129.1"/>
</dbReference>
<sequence>MNKTQGITKKKTRGVKKSATSTSKQKKSRGINAKAVKEQIARLNADISNVTEVTQLVNSAASSTDASKKTVSALDTQTLIKDLHEDKQNNEQRKQTNEDLAAQLELIAGMEL</sequence>
<dbReference type="EMBL" id="JAHMUF010000015">
    <property type="protein sequence ID" value="KAG7192874.1"/>
    <property type="molecule type" value="Genomic_DNA"/>
</dbReference>
<feature type="region of interest" description="Disordered" evidence="1">
    <location>
        <begin position="1"/>
        <end position="33"/>
    </location>
</feature>
<organism evidence="2 3">
    <name type="scientific">Scheffersomyces spartinae</name>
    <dbReference type="NCBI Taxonomy" id="45513"/>
    <lineage>
        <taxon>Eukaryota</taxon>
        <taxon>Fungi</taxon>
        <taxon>Dikarya</taxon>
        <taxon>Ascomycota</taxon>
        <taxon>Saccharomycotina</taxon>
        <taxon>Pichiomycetes</taxon>
        <taxon>Debaryomycetaceae</taxon>
        <taxon>Scheffersomyces</taxon>
    </lineage>
</organism>
<dbReference type="GeneID" id="66114705"/>
<dbReference type="Proteomes" id="UP000790833">
    <property type="component" value="Unassembled WGS sequence"/>
</dbReference>
<evidence type="ECO:0000313" key="2">
    <source>
        <dbReference type="EMBL" id="KAG7192874.1"/>
    </source>
</evidence>
<keyword evidence="3" id="KW-1185">Reference proteome</keyword>
<gene>
    <name evidence="2" type="ORF">KQ657_001331</name>
</gene>
<accession>A0A9P7V7V1</accession>
<reference evidence="2" key="1">
    <citation type="submission" date="2021-03" db="EMBL/GenBank/DDBJ databases">
        <authorList>
            <person name="Palmer J.M."/>
        </authorList>
    </citation>
    <scope>NUCLEOTIDE SEQUENCE</scope>
    <source>
        <strain evidence="2">ARV_011</strain>
    </source>
</reference>
<name>A0A9P7V7V1_9ASCO</name>
<comment type="caution">
    <text evidence="2">The sequence shown here is derived from an EMBL/GenBank/DDBJ whole genome shotgun (WGS) entry which is preliminary data.</text>
</comment>
<evidence type="ECO:0000313" key="3">
    <source>
        <dbReference type="Proteomes" id="UP000790833"/>
    </source>
</evidence>
<evidence type="ECO:0000256" key="1">
    <source>
        <dbReference type="SAM" id="MobiDB-lite"/>
    </source>
</evidence>
<proteinExistence type="predicted"/>